<evidence type="ECO:0000313" key="2">
    <source>
        <dbReference type="Proteomes" id="UP000775213"/>
    </source>
</evidence>
<proteinExistence type="predicted"/>
<evidence type="ECO:0000313" key="1">
    <source>
        <dbReference type="EMBL" id="KAH0454518.1"/>
    </source>
</evidence>
<name>A0AAV7GGH9_DENCH</name>
<dbReference type="AlphaFoldDB" id="A0AAV7GGH9"/>
<protein>
    <submittedName>
        <fullName evidence="1">Uncharacterized protein</fullName>
    </submittedName>
</protein>
<organism evidence="1 2">
    <name type="scientific">Dendrobium chrysotoxum</name>
    <name type="common">Orchid</name>
    <dbReference type="NCBI Taxonomy" id="161865"/>
    <lineage>
        <taxon>Eukaryota</taxon>
        <taxon>Viridiplantae</taxon>
        <taxon>Streptophyta</taxon>
        <taxon>Embryophyta</taxon>
        <taxon>Tracheophyta</taxon>
        <taxon>Spermatophyta</taxon>
        <taxon>Magnoliopsida</taxon>
        <taxon>Liliopsida</taxon>
        <taxon>Asparagales</taxon>
        <taxon>Orchidaceae</taxon>
        <taxon>Epidendroideae</taxon>
        <taxon>Malaxideae</taxon>
        <taxon>Dendrobiinae</taxon>
        <taxon>Dendrobium</taxon>
    </lineage>
</organism>
<comment type="caution">
    <text evidence="1">The sequence shown here is derived from an EMBL/GenBank/DDBJ whole genome shotgun (WGS) entry which is preliminary data.</text>
</comment>
<reference evidence="1 2" key="1">
    <citation type="journal article" date="2021" name="Hortic Res">
        <title>Chromosome-scale assembly of the Dendrobium chrysotoxum genome enhances the understanding of orchid evolution.</title>
        <authorList>
            <person name="Zhang Y."/>
            <person name="Zhang G.Q."/>
            <person name="Zhang D."/>
            <person name="Liu X.D."/>
            <person name="Xu X.Y."/>
            <person name="Sun W.H."/>
            <person name="Yu X."/>
            <person name="Zhu X."/>
            <person name="Wang Z.W."/>
            <person name="Zhao X."/>
            <person name="Zhong W.Y."/>
            <person name="Chen H."/>
            <person name="Yin W.L."/>
            <person name="Huang T."/>
            <person name="Niu S.C."/>
            <person name="Liu Z.J."/>
        </authorList>
    </citation>
    <scope>NUCLEOTIDE SEQUENCE [LARGE SCALE GENOMIC DNA]</scope>
    <source>
        <strain evidence="1">Lindl</strain>
    </source>
</reference>
<dbReference type="EMBL" id="JAGFBR010000015">
    <property type="protein sequence ID" value="KAH0454518.1"/>
    <property type="molecule type" value="Genomic_DNA"/>
</dbReference>
<dbReference type="Proteomes" id="UP000775213">
    <property type="component" value="Unassembled WGS sequence"/>
</dbReference>
<accession>A0AAV7GGH9</accession>
<sequence length="115" mass="13038">MAVKRLRDPDFVDGPLKSRSFVDVLAGRLAFTLDLGEEITDLAVPFQFSLVGFFPSKRPSLDSIHRFFFNLKLIGEVSVTLLDSSYILIKMINDLDYVGIQDPEHLILMVTTNIY</sequence>
<keyword evidence="2" id="KW-1185">Reference proteome</keyword>
<gene>
    <name evidence="1" type="ORF">IEQ34_016442</name>
</gene>